<keyword evidence="2" id="KW-1185">Reference proteome</keyword>
<evidence type="ECO:0000313" key="1">
    <source>
        <dbReference type="EMBL" id="CAJ2630316.1"/>
    </source>
</evidence>
<name>A0ACB0IE53_TRIPR</name>
<dbReference type="EMBL" id="CASHSV030000001">
    <property type="protein sequence ID" value="CAJ2630316.1"/>
    <property type="molecule type" value="Genomic_DNA"/>
</dbReference>
<evidence type="ECO:0000313" key="2">
    <source>
        <dbReference type="Proteomes" id="UP001177021"/>
    </source>
</evidence>
<sequence>MAQQKTSLLCLDTVDDYYFSVVSDDETDDPNVPVSDDKYAEALQFQETLLASLITAQQNPSSSSSSSKTVDEELLFNETVMASSSTLQPSLLCVASSSKTVHVDNVHIEDEEEDEEADSSLIICEICAEPKKPDEMFRNQLCYHSFCSECVVKQVATKIQENITNVSCPGLNCKGLLELETCRPLLPKELIDRWDGALCEALFLTVPKFYCPFKDCSAMFLDENEGVEDIRESECPFCHRLFCARCHVPWHPGIGCEEYQKLNVDERGREDLLVRELANQKKWKRCPRCRFYVEKNEGCLHITCRCKFEFCYACGETWTSTHGGCQRNDFYFSVVSDKETDPDLPVTDDRYAEALQFQETLLASLITSLRIPSSSSMSPSPPSLPLIASSSQTIDEEYLLFEETLMVMASSSSMSPSPPSLPLIASSSQTIDEEYLLFEETLMVMASSSSMSPSPPSLPLIASSSQTIDEEYLLFEETLMVMASSSSMSPSPPSLPLIASSSQTIDEEYLLFEETLMVMASSSSFPPPLLCMSSSSQTVDEELLFQETLMASSSTLPPPFIASSSKAVDDTVLTEEADESSIIVCEICTEAKRPNEMFRNQRCYHSFCTECIVKQVSTKIQDNITNVSCPGLNCKGLLELESCRSLLPKQLIDRWNDALSEALLLTVPKFYCPFKNCSAMLLSENEGVGDIRESECPFCHRLFCARCYVPWHPGVGCEEYQKMNPDERGREDLLVKELAKQKKWKRCPRCKFYVEKRDGCLHITCRCKFEFCYACGERWTASHGGCQ</sequence>
<comment type="caution">
    <text evidence="1">The sequence shown here is derived from an EMBL/GenBank/DDBJ whole genome shotgun (WGS) entry which is preliminary data.</text>
</comment>
<dbReference type="Proteomes" id="UP001177021">
    <property type="component" value="Unassembled WGS sequence"/>
</dbReference>
<accession>A0ACB0IE53</accession>
<gene>
    <name evidence="1" type="ORF">MILVUS5_LOCUS2118</name>
</gene>
<organism evidence="1 2">
    <name type="scientific">Trifolium pratense</name>
    <name type="common">Red clover</name>
    <dbReference type="NCBI Taxonomy" id="57577"/>
    <lineage>
        <taxon>Eukaryota</taxon>
        <taxon>Viridiplantae</taxon>
        <taxon>Streptophyta</taxon>
        <taxon>Embryophyta</taxon>
        <taxon>Tracheophyta</taxon>
        <taxon>Spermatophyta</taxon>
        <taxon>Magnoliopsida</taxon>
        <taxon>eudicotyledons</taxon>
        <taxon>Gunneridae</taxon>
        <taxon>Pentapetalae</taxon>
        <taxon>rosids</taxon>
        <taxon>fabids</taxon>
        <taxon>Fabales</taxon>
        <taxon>Fabaceae</taxon>
        <taxon>Papilionoideae</taxon>
        <taxon>50 kb inversion clade</taxon>
        <taxon>NPAAA clade</taxon>
        <taxon>Hologalegina</taxon>
        <taxon>IRL clade</taxon>
        <taxon>Trifolieae</taxon>
        <taxon>Trifolium</taxon>
    </lineage>
</organism>
<reference evidence="1" key="1">
    <citation type="submission" date="2023-10" db="EMBL/GenBank/DDBJ databases">
        <authorList>
            <person name="Rodriguez Cubillos JULIANA M."/>
            <person name="De Vega J."/>
        </authorList>
    </citation>
    <scope>NUCLEOTIDE SEQUENCE</scope>
</reference>
<proteinExistence type="predicted"/>
<protein>
    <submittedName>
        <fullName evidence="1">Uncharacterized protein</fullName>
    </submittedName>
</protein>